<protein>
    <submittedName>
        <fullName evidence="1">Uncharacterized protein</fullName>
    </submittedName>
</protein>
<dbReference type="EMBL" id="PQFF01000127">
    <property type="protein sequence ID" value="RHZ80427.1"/>
    <property type="molecule type" value="Genomic_DNA"/>
</dbReference>
<comment type="caution">
    <text evidence="1">The sequence shown here is derived from an EMBL/GenBank/DDBJ whole genome shotgun (WGS) entry which is preliminary data.</text>
</comment>
<evidence type="ECO:0000313" key="2">
    <source>
        <dbReference type="Proteomes" id="UP000266861"/>
    </source>
</evidence>
<evidence type="ECO:0000313" key="1">
    <source>
        <dbReference type="EMBL" id="RHZ80427.1"/>
    </source>
</evidence>
<reference evidence="1 2" key="1">
    <citation type="submission" date="2018-08" db="EMBL/GenBank/DDBJ databases">
        <title>Genome and evolution of the arbuscular mycorrhizal fungus Diversispora epigaea (formerly Glomus versiforme) and its bacterial endosymbionts.</title>
        <authorList>
            <person name="Sun X."/>
            <person name="Fei Z."/>
            <person name="Harrison M."/>
        </authorList>
    </citation>
    <scope>NUCLEOTIDE SEQUENCE [LARGE SCALE GENOMIC DNA]</scope>
    <source>
        <strain evidence="1 2">IT104</strain>
    </source>
</reference>
<keyword evidence="2" id="KW-1185">Reference proteome</keyword>
<name>A0A397IZA7_9GLOM</name>
<accession>A0A397IZA7</accession>
<organism evidence="1 2">
    <name type="scientific">Diversispora epigaea</name>
    <dbReference type="NCBI Taxonomy" id="1348612"/>
    <lineage>
        <taxon>Eukaryota</taxon>
        <taxon>Fungi</taxon>
        <taxon>Fungi incertae sedis</taxon>
        <taxon>Mucoromycota</taxon>
        <taxon>Glomeromycotina</taxon>
        <taxon>Glomeromycetes</taxon>
        <taxon>Diversisporales</taxon>
        <taxon>Diversisporaceae</taxon>
        <taxon>Diversispora</taxon>
    </lineage>
</organism>
<sequence length="134" mass="15669">MEHSLKHTNVTVQMPSLWTESLKTYIDNVLKKSGDEFKAEIMRKIEGDEDNRVRLYCEKVLMDFYNLVDIFPNLSRRIGERNYIVQNISSLFKFYKAIFGNLRFDWIESHSPASKLTKSHASSCIVKVDAIIVY</sequence>
<dbReference type="Proteomes" id="UP000266861">
    <property type="component" value="Unassembled WGS sequence"/>
</dbReference>
<proteinExistence type="predicted"/>
<dbReference type="OrthoDB" id="2431961at2759"/>
<gene>
    <name evidence="1" type="ORF">Glove_136g135</name>
</gene>
<dbReference type="AlphaFoldDB" id="A0A397IZA7"/>